<evidence type="ECO:0000256" key="9">
    <source>
        <dbReference type="PIRSR" id="PIRSR602401-1"/>
    </source>
</evidence>
<keyword evidence="5" id="KW-1133">Transmembrane helix</keyword>
<protein>
    <submittedName>
        <fullName evidence="10">Uncharacterized protein CPD-1</fullName>
    </submittedName>
</protein>
<dbReference type="GeneID" id="9650563"/>
<reference evidence="10 11" key="1">
    <citation type="journal article" date="2011" name="Science">
        <title>The Selaginella genome identifies genetic changes associated with the evolution of vascular plants.</title>
        <authorList>
            <person name="Banks J.A."/>
            <person name="Nishiyama T."/>
            <person name="Hasebe M."/>
            <person name="Bowman J.L."/>
            <person name="Gribskov M."/>
            <person name="dePamphilis C."/>
            <person name="Albert V.A."/>
            <person name="Aono N."/>
            <person name="Aoyama T."/>
            <person name="Ambrose B.A."/>
            <person name="Ashton N.W."/>
            <person name="Axtell M.J."/>
            <person name="Barker E."/>
            <person name="Barker M.S."/>
            <person name="Bennetzen J.L."/>
            <person name="Bonawitz N.D."/>
            <person name="Chapple C."/>
            <person name="Cheng C."/>
            <person name="Correa L.G."/>
            <person name="Dacre M."/>
            <person name="DeBarry J."/>
            <person name="Dreyer I."/>
            <person name="Elias M."/>
            <person name="Engstrom E.M."/>
            <person name="Estelle M."/>
            <person name="Feng L."/>
            <person name="Finet C."/>
            <person name="Floyd S.K."/>
            <person name="Frommer W.B."/>
            <person name="Fujita T."/>
            <person name="Gramzow L."/>
            <person name="Gutensohn M."/>
            <person name="Harholt J."/>
            <person name="Hattori M."/>
            <person name="Heyl A."/>
            <person name="Hirai T."/>
            <person name="Hiwatashi Y."/>
            <person name="Ishikawa M."/>
            <person name="Iwata M."/>
            <person name="Karol K.G."/>
            <person name="Koehler B."/>
            <person name="Kolukisaoglu U."/>
            <person name="Kubo M."/>
            <person name="Kurata T."/>
            <person name="Lalonde S."/>
            <person name="Li K."/>
            <person name="Li Y."/>
            <person name="Litt A."/>
            <person name="Lyons E."/>
            <person name="Manning G."/>
            <person name="Maruyama T."/>
            <person name="Michael T.P."/>
            <person name="Mikami K."/>
            <person name="Miyazaki S."/>
            <person name="Morinaga S."/>
            <person name="Murata T."/>
            <person name="Mueller-Roeber B."/>
            <person name="Nelson D.R."/>
            <person name="Obara M."/>
            <person name="Oguri Y."/>
            <person name="Olmstead R.G."/>
            <person name="Onodera N."/>
            <person name="Petersen B.L."/>
            <person name="Pils B."/>
            <person name="Prigge M."/>
            <person name="Rensing S.A."/>
            <person name="Riano-Pachon D.M."/>
            <person name="Roberts A.W."/>
            <person name="Sato Y."/>
            <person name="Scheller H.V."/>
            <person name="Schulz B."/>
            <person name="Schulz C."/>
            <person name="Shakirov E.V."/>
            <person name="Shibagaki N."/>
            <person name="Shinohara N."/>
            <person name="Shippen D.E."/>
            <person name="Soerensen I."/>
            <person name="Sotooka R."/>
            <person name="Sugimoto N."/>
            <person name="Sugita M."/>
            <person name="Sumikawa N."/>
            <person name="Tanurdzic M."/>
            <person name="Theissen G."/>
            <person name="Ulvskov P."/>
            <person name="Wakazuki S."/>
            <person name="Weng J.K."/>
            <person name="Willats W.W."/>
            <person name="Wipf D."/>
            <person name="Wolf P.G."/>
            <person name="Yang L."/>
            <person name="Zimmer A.D."/>
            <person name="Zhu Q."/>
            <person name="Mitros T."/>
            <person name="Hellsten U."/>
            <person name="Loque D."/>
            <person name="Otillar R."/>
            <person name="Salamov A."/>
            <person name="Schmutz J."/>
            <person name="Shapiro H."/>
            <person name="Lindquist E."/>
            <person name="Lucas S."/>
            <person name="Rokhsar D."/>
            <person name="Grigoriev I.V."/>
        </authorList>
    </citation>
    <scope>NUCLEOTIDE SEQUENCE [LARGE SCALE GENOMIC DNA]</scope>
</reference>
<proteinExistence type="inferred from homology"/>
<dbReference type="PRINTS" id="PR00385">
    <property type="entry name" value="P450"/>
</dbReference>
<dbReference type="InterPro" id="IPR036396">
    <property type="entry name" value="Cyt_P450_sf"/>
</dbReference>
<evidence type="ECO:0000256" key="8">
    <source>
        <dbReference type="ARBA" id="ARBA00023136"/>
    </source>
</evidence>
<keyword evidence="9" id="KW-0349">Heme</keyword>
<dbReference type="PANTHER" id="PTHR24286">
    <property type="entry name" value="CYTOCHROME P450 26"/>
    <property type="match status" value="1"/>
</dbReference>
<gene>
    <name evidence="10" type="primary">CPD-1</name>
    <name evidence="10" type="ORF">SELMODRAFT_89026</name>
</gene>
<sequence>MEALTLSWILAMAALCVFLALVWRLRLPPSMNLPPGRMGWPLVGETLEYLATRPIGVPQPFIAKRVARYGSIFKTHLFGCPTIVTTDPDFNRFVLANEGKLFQSSYPAGVDRVLGKFSMVQASGELHKRMRALTVSFMQAQSLKDNFLQTIQARVISLLSTWEGRVVKIQDEAQSLSFDCIVGHVLGMDPGAENTKTIKEDFFNLVYGLTIPLRIPGTRYWTAMKGRQNIVRLVEQMVAERTTKPCTARKDFLQQLLQDDNGKNLTLEQISDFIVFMLFAAHDTTATAMTMAIKYLLANPQALNQLQEEHLEIRRNKRSPDEPLEWNDYLQMTFTQHVINETLRLTNVLTSAHRIALQDVQTEEGYVIPKGWKVVSSWTTIHLNPKLYAEPLEFNPWRWKTQSVKYFTPFSGGPRFCTGSELARLEIALLLHFIITKYSLHPAEDDEAVYFGTVKMRKGLPVTVTKLSQIL</sequence>
<dbReference type="Gene3D" id="1.10.630.10">
    <property type="entry name" value="Cytochrome P450"/>
    <property type="match status" value="1"/>
</dbReference>
<dbReference type="STRING" id="88036.D8RBZ1"/>
<dbReference type="eggNOG" id="KOG0157">
    <property type="taxonomic scope" value="Eukaryota"/>
</dbReference>
<keyword evidence="3" id="KW-0812">Transmembrane</keyword>
<keyword evidence="8" id="KW-0472">Membrane</keyword>
<dbReference type="GO" id="GO:0016020">
    <property type="term" value="C:membrane"/>
    <property type="evidence" value="ECO:0007669"/>
    <property type="project" value="UniProtKB-SubCell"/>
</dbReference>
<dbReference type="KEGG" id="smo:SELMODRAFT_89026"/>
<organism evidence="11">
    <name type="scientific">Selaginella moellendorffii</name>
    <name type="common">Spikemoss</name>
    <dbReference type="NCBI Taxonomy" id="88036"/>
    <lineage>
        <taxon>Eukaryota</taxon>
        <taxon>Viridiplantae</taxon>
        <taxon>Streptophyta</taxon>
        <taxon>Embryophyta</taxon>
        <taxon>Tracheophyta</taxon>
        <taxon>Lycopodiopsida</taxon>
        <taxon>Selaginellales</taxon>
        <taxon>Selaginellaceae</taxon>
        <taxon>Selaginella</taxon>
    </lineage>
</organism>
<evidence type="ECO:0000256" key="1">
    <source>
        <dbReference type="ARBA" id="ARBA00004167"/>
    </source>
</evidence>
<dbReference type="AlphaFoldDB" id="D8RBZ1"/>
<feature type="binding site" description="axial binding residue" evidence="9">
    <location>
        <position position="417"/>
    </location>
    <ligand>
        <name>heme</name>
        <dbReference type="ChEBI" id="CHEBI:30413"/>
    </ligand>
    <ligandPart>
        <name>Fe</name>
        <dbReference type="ChEBI" id="CHEBI:18248"/>
    </ligandPart>
</feature>
<dbReference type="PRINTS" id="PR00463">
    <property type="entry name" value="EP450I"/>
</dbReference>
<evidence type="ECO:0000256" key="2">
    <source>
        <dbReference type="ARBA" id="ARBA00010617"/>
    </source>
</evidence>
<name>D8RBZ1_SELML</name>
<evidence type="ECO:0000256" key="7">
    <source>
        <dbReference type="ARBA" id="ARBA00023004"/>
    </source>
</evidence>
<dbReference type="InParanoid" id="D8RBZ1"/>
<dbReference type="OrthoDB" id="1372046at2759"/>
<dbReference type="Proteomes" id="UP000001514">
    <property type="component" value="Unassembled WGS sequence"/>
</dbReference>
<dbReference type="GO" id="GO:0020037">
    <property type="term" value="F:heme binding"/>
    <property type="evidence" value="ECO:0007669"/>
    <property type="project" value="InterPro"/>
</dbReference>
<dbReference type="GO" id="GO:0004497">
    <property type="term" value="F:monooxygenase activity"/>
    <property type="evidence" value="ECO:0000318"/>
    <property type="project" value="GO_Central"/>
</dbReference>
<keyword evidence="6" id="KW-0560">Oxidoreductase</keyword>
<evidence type="ECO:0000256" key="3">
    <source>
        <dbReference type="ARBA" id="ARBA00022692"/>
    </source>
</evidence>
<dbReference type="PANTHER" id="PTHR24286:SF194">
    <property type="entry name" value="STEROID (22S)-HYDROXYLASE"/>
    <property type="match status" value="1"/>
</dbReference>
<evidence type="ECO:0000256" key="5">
    <source>
        <dbReference type="ARBA" id="ARBA00022989"/>
    </source>
</evidence>
<dbReference type="GO" id="GO:0016132">
    <property type="term" value="P:brassinosteroid biosynthetic process"/>
    <property type="evidence" value="ECO:0000318"/>
    <property type="project" value="GO_Central"/>
</dbReference>
<evidence type="ECO:0000313" key="11">
    <source>
        <dbReference type="Proteomes" id="UP000001514"/>
    </source>
</evidence>
<evidence type="ECO:0000256" key="4">
    <source>
        <dbReference type="ARBA" id="ARBA00022723"/>
    </source>
</evidence>
<evidence type="ECO:0000313" key="10">
    <source>
        <dbReference type="EMBL" id="EFJ30584.1"/>
    </source>
</evidence>
<dbReference type="EMBL" id="GL377575">
    <property type="protein sequence ID" value="EFJ30584.1"/>
    <property type="molecule type" value="Genomic_DNA"/>
</dbReference>
<dbReference type="GO" id="GO:0016705">
    <property type="term" value="F:oxidoreductase activity, acting on paired donors, with incorporation or reduction of molecular oxygen"/>
    <property type="evidence" value="ECO:0007669"/>
    <property type="project" value="InterPro"/>
</dbReference>
<evidence type="ECO:0000256" key="6">
    <source>
        <dbReference type="ARBA" id="ARBA00023002"/>
    </source>
</evidence>
<keyword evidence="7 9" id="KW-0408">Iron</keyword>
<keyword evidence="4 9" id="KW-0479">Metal-binding</keyword>
<comment type="similarity">
    <text evidence="2">Belongs to the cytochrome P450 family.</text>
</comment>
<comment type="subcellular location">
    <subcellularLocation>
        <location evidence="1">Membrane</location>
        <topology evidence="1">Single-pass membrane protein</topology>
    </subcellularLocation>
</comment>
<dbReference type="FunCoup" id="D8RBZ1">
    <property type="interactions" value="176"/>
</dbReference>
<dbReference type="Gramene" id="EFJ30584">
    <property type="protein sequence ID" value="EFJ30584"/>
    <property type="gene ID" value="SELMODRAFT_89026"/>
</dbReference>
<dbReference type="SMR" id="D8RBZ1"/>
<dbReference type="OMA" id="HFIITKY"/>
<comment type="cofactor">
    <cofactor evidence="9">
        <name>heme</name>
        <dbReference type="ChEBI" id="CHEBI:30413"/>
    </cofactor>
</comment>
<accession>D8RBZ1</accession>
<dbReference type="CDD" id="cd11043">
    <property type="entry name" value="CYP90-like"/>
    <property type="match status" value="1"/>
</dbReference>
<dbReference type="InterPro" id="IPR001128">
    <property type="entry name" value="Cyt_P450"/>
</dbReference>
<dbReference type="HOGENOM" id="CLU_001570_15_5_1"/>
<dbReference type="SUPFAM" id="SSF48264">
    <property type="entry name" value="Cytochrome P450"/>
    <property type="match status" value="1"/>
</dbReference>
<dbReference type="InterPro" id="IPR002401">
    <property type="entry name" value="Cyt_P450_E_grp-I"/>
</dbReference>
<dbReference type="GO" id="GO:0005506">
    <property type="term" value="F:iron ion binding"/>
    <property type="evidence" value="ECO:0007669"/>
    <property type="project" value="InterPro"/>
</dbReference>
<dbReference type="GO" id="GO:0010268">
    <property type="term" value="P:brassinosteroid homeostasis"/>
    <property type="evidence" value="ECO:0000318"/>
    <property type="project" value="GO_Central"/>
</dbReference>
<dbReference type="Pfam" id="PF00067">
    <property type="entry name" value="p450"/>
    <property type="match status" value="1"/>
</dbReference>
<keyword evidence="11" id="KW-1185">Reference proteome</keyword>